<dbReference type="RefSeq" id="WP_353566220.1">
    <property type="nucleotide sequence ID" value="NZ_BAABRI010000006.1"/>
</dbReference>
<evidence type="ECO:0000313" key="3">
    <source>
        <dbReference type="Proteomes" id="UP001476282"/>
    </source>
</evidence>
<dbReference type="PANTHER" id="PTHR11138">
    <property type="entry name" value="METHIONYL-TRNA FORMYLTRANSFERASE"/>
    <property type="match status" value="1"/>
</dbReference>
<gene>
    <name evidence="2" type="primary">fmt_1</name>
    <name evidence="2" type="ORF">Hsar01_01288</name>
</gene>
<dbReference type="PANTHER" id="PTHR11138:SF5">
    <property type="entry name" value="METHIONYL-TRNA FORMYLTRANSFERASE, MITOCHONDRIAL"/>
    <property type="match status" value="1"/>
</dbReference>
<dbReference type="Gene3D" id="3.40.50.12230">
    <property type="match status" value="1"/>
</dbReference>
<comment type="caution">
    <text evidence="2">The sequence shown here is derived from an EMBL/GenBank/DDBJ whole genome shotgun (WGS) entry which is preliminary data.</text>
</comment>
<feature type="domain" description="Formyl transferase N-terminal" evidence="1">
    <location>
        <begin position="69"/>
        <end position="159"/>
    </location>
</feature>
<accession>A0ABP9UQK5</accession>
<dbReference type="InterPro" id="IPR002376">
    <property type="entry name" value="Formyl_transf_N"/>
</dbReference>
<protein>
    <submittedName>
        <fullName evidence="2">Methionyl-tRNA formyltransferase</fullName>
    </submittedName>
</protein>
<organism evidence="2 3">
    <name type="scientific">Haloferula sargassicola</name>
    <dbReference type="NCBI Taxonomy" id="490096"/>
    <lineage>
        <taxon>Bacteria</taxon>
        <taxon>Pseudomonadati</taxon>
        <taxon>Verrucomicrobiota</taxon>
        <taxon>Verrucomicrobiia</taxon>
        <taxon>Verrucomicrobiales</taxon>
        <taxon>Verrucomicrobiaceae</taxon>
        <taxon>Haloferula</taxon>
    </lineage>
</organism>
<dbReference type="EMBL" id="BAABRI010000006">
    <property type="protein sequence ID" value="GAA5482073.1"/>
    <property type="molecule type" value="Genomic_DNA"/>
</dbReference>
<proteinExistence type="predicted"/>
<evidence type="ECO:0000313" key="2">
    <source>
        <dbReference type="EMBL" id="GAA5482073.1"/>
    </source>
</evidence>
<evidence type="ECO:0000259" key="1">
    <source>
        <dbReference type="Pfam" id="PF00551"/>
    </source>
</evidence>
<sequence length="228" mass="24766">MNVIVAGQKHFAHEVAEMIARRPGWQIVGVSCPVGGDRPDRLAEFAQNRGIPVIPSGSFTAAAARAVAPDLDLIVCAHCHDFIGERLRSTARLGALGYHPSLLPLHRGRSAIEWAIRMRERVTGGTVYWMDDVADGGPIAAQRHVFIRPDDDAATLWRRDLAPLGLELLGEVFDQLDAGTLAAIPQSAELATWEPSVEMISRMKCRELASAFGSKQSPGSWAEDGNPR</sequence>
<name>A0ABP9UQK5_9BACT</name>
<dbReference type="Proteomes" id="UP001476282">
    <property type="component" value="Unassembled WGS sequence"/>
</dbReference>
<dbReference type="Pfam" id="PF00551">
    <property type="entry name" value="Formyl_trans_N"/>
    <property type="match status" value="1"/>
</dbReference>
<dbReference type="InterPro" id="IPR036477">
    <property type="entry name" value="Formyl_transf_N_sf"/>
</dbReference>
<dbReference type="SUPFAM" id="SSF53328">
    <property type="entry name" value="Formyltransferase"/>
    <property type="match status" value="1"/>
</dbReference>
<reference evidence="2 3" key="1">
    <citation type="submission" date="2024-02" db="EMBL/GenBank/DDBJ databases">
        <title>Haloferula sargassicola NBRC 104335.</title>
        <authorList>
            <person name="Ichikawa N."/>
            <person name="Katano-Makiyama Y."/>
            <person name="Hidaka K."/>
        </authorList>
    </citation>
    <scope>NUCLEOTIDE SEQUENCE [LARGE SCALE GENOMIC DNA]</scope>
    <source>
        <strain evidence="2 3">NBRC 104335</strain>
    </source>
</reference>
<keyword evidence="3" id="KW-1185">Reference proteome</keyword>